<feature type="binding site" evidence="13">
    <location>
        <position position="52"/>
    </location>
    <ligand>
        <name>Mg(2+)</name>
        <dbReference type="ChEBI" id="CHEBI:18420"/>
    </ligand>
</feature>
<evidence type="ECO:0000256" key="11">
    <source>
        <dbReference type="ARBA" id="ARBA00066987"/>
    </source>
</evidence>
<evidence type="ECO:0000256" key="9">
    <source>
        <dbReference type="ARBA" id="ARBA00051206"/>
    </source>
</evidence>
<dbReference type="FunFam" id="3.40.50.620:FF:000015">
    <property type="entry name" value="NH(3)-dependent NAD(+) synthetase"/>
    <property type="match status" value="1"/>
</dbReference>
<dbReference type="InterPro" id="IPR022310">
    <property type="entry name" value="NAD/GMP_synthase"/>
</dbReference>
<dbReference type="InterPro" id="IPR022926">
    <property type="entry name" value="NH(3)-dep_NAD(+)_synth"/>
</dbReference>
<feature type="binding site" description="in other chain" evidence="13">
    <location>
        <position position="140"/>
    </location>
    <ligand>
        <name>deamido-NAD(+)</name>
        <dbReference type="ChEBI" id="CHEBI:58437"/>
        <note>ligand shared between two neighboring subunits</note>
    </ligand>
</feature>
<keyword evidence="18" id="KW-1185">Reference proteome</keyword>
<comment type="pathway">
    <text evidence="13">Cofactor biosynthesis; NAD(+) biosynthesis; NAD(+) from deamido-NAD(+) (ammonia route): step 1/1.</text>
</comment>
<evidence type="ECO:0000256" key="8">
    <source>
        <dbReference type="ARBA" id="ARBA00023027"/>
    </source>
</evidence>
<keyword evidence="6 13" id="KW-0067">ATP-binding</keyword>
<feature type="domain" description="NAD/GMP synthase" evidence="16">
    <location>
        <begin position="24"/>
        <end position="265"/>
    </location>
</feature>
<dbReference type="PANTHER" id="PTHR23090">
    <property type="entry name" value="NH 3 /GLUTAMINE-DEPENDENT NAD + SYNTHETASE"/>
    <property type="match status" value="1"/>
</dbReference>
<dbReference type="PANTHER" id="PTHR23090:SF7">
    <property type="entry name" value="NH(3)-DEPENDENT NAD(+) SYNTHETASE"/>
    <property type="match status" value="1"/>
</dbReference>
<feature type="binding site" evidence="13">
    <location>
        <begin position="46"/>
        <end position="53"/>
    </location>
    <ligand>
        <name>ATP</name>
        <dbReference type="ChEBI" id="CHEBI:30616"/>
    </ligand>
</feature>
<evidence type="ECO:0000256" key="13">
    <source>
        <dbReference type="HAMAP-Rule" id="MF_00193"/>
    </source>
</evidence>
<dbReference type="UniPathway" id="UPA00253">
    <property type="reaction ID" value="UER00333"/>
</dbReference>
<name>A0A3M8DAX0_9BACL</name>
<organism evidence="17 18">
    <name type="scientific">Brevibacillus fluminis</name>
    <dbReference type="NCBI Taxonomy" id="511487"/>
    <lineage>
        <taxon>Bacteria</taxon>
        <taxon>Bacillati</taxon>
        <taxon>Bacillota</taxon>
        <taxon>Bacilli</taxon>
        <taxon>Bacillales</taxon>
        <taxon>Paenibacillaceae</taxon>
        <taxon>Brevibacillus</taxon>
    </lineage>
</organism>
<dbReference type="GO" id="GO:0003952">
    <property type="term" value="F:NAD+ synthase (glutamine-hydrolyzing) activity"/>
    <property type="evidence" value="ECO:0007669"/>
    <property type="project" value="InterPro"/>
</dbReference>
<comment type="catalytic activity">
    <reaction evidence="9 13 15">
        <text>deamido-NAD(+) + NH4(+) + ATP = AMP + diphosphate + NAD(+) + H(+)</text>
        <dbReference type="Rhea" id="RHEA:21188"/>
        <dbReference type="ChEBI" id="CHEBI:15378"/>
        <dbReference type="ChEBI" id="CHEBI:28938"/>
        <dbReference type="ChEBI" id="CHEBI:30616"/>
        <dbReference type="ChEBI" id="CHEBI:33019"/>
        <dbReference type="ChEBI" id="CHEBI:57540"/>
        <dbReference type="ChEBI" id="CHEBI:58437"/>
        <dbReference type="ChEBI" id="CHEBI:456215"/>
        <dbReference type="EC" id="6.3.1.5"/>
    </reaction>
</comment>
<evidence type="ECO:0000256" key="4">
    <source>
        <dbReference type="ARBA" id="ARBA00022723"/>
    </source>
</evidence>
<accession>A0A3M8DAX0</accession>
<reference evidence="17 18" key="1">
    <citation type="submission" date="2018-10" db="EMBL/GenBank/DDBJ databases">
        <title>Phylogenomics of Brevibacillus.</title>
        <authorList>
            <person name="Dunlap C."/>
        </authorList>
    </citation>
    <scope>NUCLEOTIDE SEQUENCE [LARGE SCALE GENOMIC DNA]</scope>
    <source>
        <strain evidence="17 18">JCM 15716</strain>
    </source>
</reference>
<dbReference type="GO" id="GO:0009435">
    <property type="term" value="P:NAD+ biosynthetic process"/>
    <property type="evidence" value="ECO:0007669"/>
    <property type="project" value="UniProtKB-UniRule"/>
</dbReference>
<comment type="subunit">
    <text evidence="2 13">Homodimer.</text>
</comment>
<dbReference type="EC" id="6.3.1.5" evidence="11 13"/>
<feature type="binding site" evidence="13">
    <location>
        <position position="211"/>
    </location>
    <ligand>
        <name>ATP</name>
        <dbReference type="ChEBI" id="CHEBI:30616"/>
    </ligand>
</feature>
<evidence type="ECO:0000256" key="10">
    <source>
        <dbReference type="ARBA" id="ARBA00055966"/>
    </source>
</evidence>
<dbReference type="SUPFAM" id="SSF52402">
    <property type="entry name" value="Adenine nucleotide alpha hydrolases-like"/>
    <property type="match status" value="1"/>
</dbReference>
<evidence type="ECO:0000256" key="7">
    <source>
        <dbReference type="ARBA" id="ARBA00022842"/>
    </source>
</evidence>
<protein>
    <recommendedName>
        <fullName evidence="12 13">NH(3)-dependent NAD(+) synthetase</fullName>
        <ecNumber evidence="11 13">6.3.1.5</ecNumber>
    </recommendedName>
</protein>
<comment type="function">
    <text evidence="10 13">Catalyzes the ATP-dependent amidation of deamido-NAD to form NAD. Uses ammonia as a nitrogen source.</text>
</comment>
<feature type="binding site" description="in other chain" evidence="13">
    <location>
        <position position="173"/>
    </location>
    <ligand>
        <name>deamido-NAD(+)</name>
        <dbReference type="ChEBI" id="CHEBI:58437"/>
        <note>ligand shared between two neighboring subunits</note>
    </ligand>
</feature>
<dbReference type="Pfam" id="PF02540">
    <property type="entry name" value="NAD_synthase"/>
    <property type="match status" value="1"/>
</dbReference>
<evidence type="ECO:0000256" key="3">
    <source>
        <dbReference type="ARBA" id="ARBA00022598"/>
    </source>
</evidence>
<evidence type="ECO:0000259" key="16">
    <source>
        <dbReference type="Pfam" id="PF02540"/>
    </source>
</evidence>
<dbReference type="NCBIfam" id="NF001979">
    <property type="entry name" value="PRK00768.1"/>
    <property type="match status" value="1"/>
</dbReference>
<dbReference type="InterPro" id="IPR014729">
    <property type="entry name" value="Rossmann-like_a/b/a_fold"/>
</dbReference>
<dbReference type="EMBL" id="RHHQ01000017">
    <property type="protein sequence ID" value="RNB84455.1"/>
    <property type="molecule type" value="Genomic_DNA"/>
</dbReference>
<keyword evidence="7 13" id="KW-0460">Magnesium</keyword>
<dbReference type="GO" id="GO:0004359">
    <property type="term" value="F:glutaminase activity"/>
    <property type="evidence" value="ECO:0007669"/>
    <property type="project" value="InterPro"/>
</dbReference>
<dbReference type="Gene3D" id="3.40.50.620">
    <property type="entry name" value="HUPs"/>
    <property type="match status" value="1"/>
</dbReference>
<dbReference type="CDD" id="cd00553">
    <property type="entry name" value="NAD_synthase"/>
    <property type="match status" value="1"/>
</dbReference>
<dbReference type="GO" id="GO:0008795">
    <property type="term" value="F:NAD+ synthase activity"/>
    <property type="evidence" value="ECO:0007669"/>
    <property type="project" value="UniProtKB-UniRule"/>
</dbReference>
<keyword evidence="5 13" id="KW-0547">Nucleotide-binding</keyword>
<evidence type="ECO:0000313" key="18">
    <source>
        <dbReference type="Proteomes" id="UP000271031"/>
    </source>
</evidence>
<gene>
    <name evidence="13" type="primary">nadE</name>
    <name evidence="17" type="ORF">EDM56_20280</name>
</gene>
<evidence type="ECO:0000256" key="15">
    <source>
        <dbReference type="RuleBase" id="RU003812"/>
    </source>
</evidence>
<dbReference type="OrthoDB" id="9803818at2"/>
<evidence type="ECO:0000256" key="1">
    <source>
        <dbReference type="ARBA" id="ARBA00005859"/>
    </source>
</evidence>
<feature type="binding site" evidence="13">
    <location>
        <position position="189"/>
    </location>
    <ligand>
        <name>ATP</name>
        <dbReference type="ChEBI" id="CHEBI:30616"/>
    </ligand>
</feature>
<dbReference type="HAMAP" id="MF_00193">
    <property type="entry name" value="NadE_ammonia_dep"/>
    <property type="match status" value="1"/>
</dbReference>
<feature type="binding site" description="in other chain" evidence="13">
    <location>
        <begin position="260"/>
        <end position="261"/>
    </location>
    <ligand>
        <name>deamido-NAD(+)</name>
        <dbReference type="ChEBI" id="CHEBI:58437"/>
        <note>ligand shared between two neighboring subunits</note>
    </ligand>
</feature>
<evidence type="ECO:0000256" key="2">
    <source>
        <dbReference type="ARBA" id="ARBA00011738"/>
    </source>
</evidence>
<dbReference type="GO" id="GO:0005737">
    <property type="term" value="C:cytoplasm"/>
    <property type="evidence" value="ECO:0007669"/>
    <property type="project" value="InterPro"/>
</dbReference>
<evidence type="ECO:0000256" key="5">
    <source>
        <dbReference type="ARBA" id="ARBA00022741"/>
    </source>
</evidence>
<keyword evidence="8 13" id="KW-0520">NAD</keyword>
<feature type="binding site" evidence="13">
    <location>
        <position position="160"/>
    </location>
    <ligand>
        <name>ATP</name>
        <dbReference type="ChEBI" id="CHEBI:30616"/>
    </ligand>
</feature>
<sequence length="276" mass="30666">MTTLREQIIEELCVKPTIDPLQEIADRVRFLKDYLLATHAKGYVLGISGGQDSSLAGRLAQLAVEELRAETGKLYEFIAVRLPYGTQQDEEDAQRALAFIRADKAVAVNIKPAVDAAEEEWQRVFGKPISDFAKGNRKARERMKVQYDIGADQGLLVIGTDHAAEAVTGFFTKFGDGGCDLTPLTGLTKRQGKQLLQALGAEEALYLKVPTADLEDNKPLLPDEAALGVSYEEIDDFLEGKDVSPEVQSKLEAKFMMTRHKRHLPVTPYDTWWKTV</sequence>
<dbReference type="InterPro" id="IPR003694">
    <property type="entry name" value="NAD_synthase"/>
</dbReference>
<dbReference type="NCBIfam" id="TIGR00552">
    <property type="entry name" value="nadE"/>
    <property type="match status" value="1"/>
</dbReference>
<evidence type="ECO:0000256" key="12">
    <source>
        <dbReference type="ARBA" id="ARBA00070926"/>
    </source>
</evidence>
<feature type="binding site" evidence="13">
    <location>
        <position position="165"/>
    </location>
    <ligand>
        <name>Mg(2+)</name>
        <dbReference type="ChEBI" id="CHEBI:18420"/>
    </ligand>
</feature>
<keyword evidence="4 13" id="KW-0479">Metal-binding</keyword>
<feature type="binding site" evidence="13">
    <location>
        <position position="180"/>
    </location>
    <ligand>
        <name>deamido-NAD(+)</name>
        <dbReference type="ChEBI" id="CHEBI:58437"/>
        <note>ligand shared between two neighboring subunits</note>
    </ligand>
</feature>
<keyword evidence="3 13" id="KW-0436">Ligase</keyword>
<dbReference type="GO" id="GO:0005524">
    <property type="term" value="F:ATP binding"/>
    <property type="evidence" value="ECO:0007669"/>
    <property type="project" value="UniProtKB-UniRule"/>
</dbReference>
<dbReference type="GO" id="GO:0046872">
    <property type="term" value="F:metal ion binding"/>
    <property type="evidence" value="ECO:0007669"/>
    <property type="project" value="UniProtKB-KW"/>
</dbReference>
<dbReference type="AlphaFoldDB" id="A0A3M8DAX0"/>
<comment type="similarity">
    <text evidence="1 13 14">Belongs to the NAD synthetase family.</text>
</comment>
<comment type="caution">
    <text evidence="17">The sequence shown here is derived from an EMBL/GenBank/DDBJ whole genome shotgun (WGS) entry which is preliminary data.</text>
</comment>
<evidence type="ECO:0000256" key="6">
    <source>
        <dbReference type="ARBA" id="ARBA00022840"/>
    </source>
</evidence>
<evidence type="ECO:0000313" key="17">
    <source>
        <dbReference type="EMBL" id="RNB84455.1"/>
    </source>
</evidence>
<evidence type="ECO:0000256" key="14">
    <source>
        <dbReference type="RuleBase" id="RU003811"/>
    </source>
</evidence>
<dbReference type="Proteomes" id="UP000271031">
    <property type="component" value="Unassembled WGS sequence"/>
</dbReference>
<dbReference type="RefSeq" id="WP_122919738.1">
    <property type="nucleotide sequence ID" value="NZ_RHHQ01000017.1"/>
</dbReference>
<proteinExistence type="inferred from homology"/>